<dbReference type="InterPro" id="IPR050401">
    <property type="entry name" value="Cyclic_nucleotide_synthase"/>
</dbReference>
<proteinExistence type="inferred from homology"/>
<keyword evidence="19" id="KW-1185">Reference proteome</keyword>
<evidence type="ECO:0000256" key="5">
    <source>
        <dbReference type="ARBA" id="ARBA00022741"/>
    </source>
</evidence>
<feature type="domain" description="Guanylate cyclase" evidence="16">
    <location>
        <begin position="323"/>
        <end position="453"/>
    </location>
</feature>
<dbReference type="SUPFAM" id="SSF56112">
    <property type="entry name" value="Protein kinase-like (PK-like)"/>
    <property type="match status" value="1"/>
</dbReference>
<keyword evidence="5" id="KW-0547">Nucleotide-binding</keyword>
<dbReference type="PROSITE" id="PS00452">
    <property type="entry name" value="GUANYLATE_CYCLASE_1"/>
    <property type="match status" value="1"/>
</dbReference>
<feature type="domain" description="Protein kinase" evidence="15">
    <location>
        <begin position="1"/>
        <end position="251"/>
    </location>
</feature>
<evidence type="ECO:0000256" key="1">
    <source>
        <dbReference type="ARBA" id="ARBA00004479"/>
    </source>
</evidence>
<dbReference type="EnsemblMetazoa" id="CapteT158426">
    <property type="protein sequence ID" value="CapteP158426"/>
    <property type="gene ID" value="CapteG158426"/>
</dbReference>
<dbReference type="PROSITE" id="PS50125">
    <property type="entry name" value="GUANYLATE_CYCLASE_2"/>
    <property type="match status" value="1"/>
</dbReference>
<reference evidence="17 19" key="2">
    <citation type="journal article" date="2013" name="Nature">
        <title>Insights into bilaterian evolution from three spiralian genomes.</title>
        <authorList>
            <person name="Simakov O."/>
            <person name="Marletaz F."/>
            <person name="Cho S.J."/>
            <person name="Edsinger-Gonzales E."/>
            <person name="Havlak P."/>
            <person name="Hellsten U."/>
            <person name="Kuo D.H."/>
            <person name="Larsson T."/>
            <person name="Lv J."/>
            <person name="Arendt D."/>
            <person name="Savage R."/>
            <person name="Osoegawa K."/>
            <person name="de Jong P."/>
            <person name="Grimwood J."/>
            <person name="Chapman J.A."/>
            <person name="Shapiro H."/>
            <person name="Aerts A."/>
            <person name="Otillar R.P."/>
            <person name="Terry A.Y."/>
            <person name="Boore J.L."/>
            <person name="Grigoriev I.V."/>
            <person name="Lindberg D.R."/>
            <person name="Seaver E.C."/>
            <person name="Weisblat D.A."/>
            <person name="Putnam N.H."/>
            <person name="Rokhsar D.S."/>
        </authorList>
    </citation>
    <scope>NUCLEOTIDE SEQUENCE</scope>
    <source>
        <strain evidence="17 19">I ESC-2004</strain>
    </source>
</reference>
<dbReference type="GO" id="GO:0001653">
    <property type="term" value="F:peptide receptor activity"/>
    <property type="evidence" value="ECO:0007669"/>
    <property type="project" value="TreeGrafter"/>
</dbReference>
<reference evidence="18" key="3">
    <citation type="submission" date="2015-06" db="UniProtKB">
        <authorList>
            <consortium name="EnsemblMetazoa"/>
        </authorList>
    </citation>
    <scope>IDENTIFICATION</scope>
</reference>
<evidence type="ECO:0000256" key="6">
    <source>
        <dbReference type="ARBA" id="ARBA00022989"/>
    </source>
</evidence>
<dbReference type="InterPro" id="IPR001054">
    <property type="entry name" value="A/G_cyclase"/>
</dbReference>
<evidence type="ECO:0000256" key="3">
    <source>
        <dbReference type="ARBA" id="ARBA00022692"/>
    </source>
</evidence>
<dbReference type="InterPro" id="IPR018297">
    <property type="entry name" value="A/G_cyclase_CS"/>
</dbReference>
<dbReference type="GO" id="GO:0005886">
    <property type="term" value="C:plasma membrane"/>
    <property type="evidence" value="ECO:0007669"/>
    <property type="project" value="TreeGrafter"/>
</dbReference>
<organism evidence="17">
    <name type="scientific">Capitella teleta</name>
    <name type="common">Polychaete worm</name>
    <dbReference type="NCBI Taxonomy" id="283909"/>
    <lineage>
        <taxon>Eukaryota</taxon>
        <taxon>Metazoa</taxon>
        <taxon>Spiralia</taxon>
        <taxon>Lophotrochozoa</taxon>
        <taxon>Annelida</taxon>
        <taxon>Polychaeta</taxon>
        <taxon>Sedentaria</taxon>
        <taxon>Scolecida</taxon>
        <taxon>Capitellidae</taxon>
        <taxon>Capitella</taxon>
    </lineage>
</organism>
<gene>
    <name evidence="17" type="ORF">CAPTEDRAFT_158426</name>
</gene>
<dbReference type="AlphaFoldDB" id="R7V863"/>
<protein>
    <recommendedName>
        <fullName evidence="2 14">Guanylate cyclase</fullName>
        <ecNumber evidence="2 14">4.6.1.2</ecNumber>
    </recommendedName>
</protein>
<comment type="catalytic activity">
    <reaction evidence="14">
        <text>GTP = 3',5'-cyclic GMP + diphosphate</text>
        <dbReference type="Rhea" id="RHEA:13665"/>
        <dbReference type="ChEBI" id="CHEBI:33019"/>
        <dbReference type="ChEBI" id="CHEBI:37565"/>
        <dbReference type="ChEBI" id="CHEBI:57746"/>
        <dbReference type="EC" id="4.6.1.2"/>
    </reaction>
</comment>
<accession>R7V863</accession>
<evidence type="ECO:0000259" key="16">
    <source>
        <dbReference type="PROSITE" id="PS50125"/>
    </source>
</evidence>
<dbReference type="HOGENOM" id="CLU_001072_11_2_1"/>
<dbReference type="PROSITE" id="PS50011">
    <property type="entry name" value="PROTEIN_KINASE_DOM"/>
    <property type="match status" value="1"/>
</dbReference>
<dbReference type="EMBL" id="KB294357">
    <property type="protein sequence ID" value="ELU14714.1"/>
    <property type="molecule type" value="Genomic_DNA"/>
</dbReference>
<keyword evidence="10" id="KW-0325">Glycoprotein</keyword>
<name>R7V863_CAPTE</name>
<comment type="subcellular location">
    <subcellularLocation>
        <location evidence="1">Membrane</location>
        <topology evidence="1">Single-pass type I membrane protein</topology>
    </subcellularLocation>
</comment>
<keyword evidence="4" id="KW-0732">Signal</keyword>
<evidence type="ECO:0000256" key="8">
    <source>
        <dbReference type="ARBA" id="ARBA00023136"/>
    </source>
</evidence>
<dbReference type="EC" id="4.6.1.2" evidence="2 14"/>
<dbReference type="OrthoDB" id="1890790at2759"/>
<evidence type="ECO:0000256" key="4">
    <source>
        <dbReference type="ARBA" id="ARBA00022729"/>
    </source>
</evidence>
<dbReference type="InterPro" id="IPR011009">
    <property type="entry name" value="Kinase-like_dom_sf"/>
</dbReference>
<dbReference type="STRING" id="283909.R7V863"/>
<dbReference type="InterPro" id="IPR000719">
    <property type="entry name" value="Prot_kinase_dom"/>
</dbReference>
<dbReference type="GO" id="GO:0004672">
    <property type="term" value="F:protein kinase activity"/>
    <property type="evidence" value="ECO:0007669"/>
    <property type="project" value="InterPro"/>
</dbReference>
<dbReference type="InterPro" id="IPR001245">
    <property type="entry name" value="Ser-Thr/Tyr_kinase_cat_dom"/>
</dbReference>
<keyword evidence="3" id="KW-0812">Transmembrane</keyword>
<dbReference type="Pfam" id="PF00211">
    <property type="entry name" value="Guanylate_cyc"/>
    <property type="match status" value="1"/>
</dbReference>
<evidence type="ECO:0000313" key="17">
    <source>
        <dbReference type="EMBL" id="ELU14714.1"/>
    </source>
</evidence>
<dbReference type="InterPro" id="IPR029787">
    <property type="entry name" value="Nucleotide_cyclase"/>
</dbReference>
<dbReference type="SMART" id="SM00044">
    <property type="entry name" value="CYCc"/>
    <property type="match status" value="1"/>
</dbReference>
<sequence length="504" mass="57048">MYKGMLVAVKNVEKRNLSFSREDLMELKCMREMNHENTNAFVGACIDQPDICTLTVYCPKGSLQDILENDDIQLDWMFKMSLIQDLVNGMAYIHASLVQSHGRLRSNNCLIDSRWSLKINDFGLTVFRSRPTEETYDVILKKLWMAPELLRMGSQSPIQGTQKGDLYSFGIVLQEILYRCPPYFIEDESPAEVIQLVMKGEPDVYRPKITKLDAPSEGLQDGFLRILRMCWQENPEERPTFHSLLRMLRSMNKGRKVNILDSMVARLEKYATNLEEIVAQRTSQLLEEKKKTDTLLYRMLPQTVAESLKAGKCIEAEVFDSVTIYFSDIVGFTTICSTITPIQVVQLLNELYTQCDGIISKYKVYKVETIGDAYMVASGLPVRNGKLHVAEIASMALDLLKAVADFTIPHKAEAVLKLRIGLHTGSCAAGVVGLTMPRYCLFGDTVNMASRMESTGEPLKIHVSQDTQQAIRHFPEFLLSYRGKTPVKGKGEIDTYWLVGKMST</sequence>
<keyword evidence="7" id="KW-0342">GTP-binding</keyword>
<evidence type="ECO:0000259" key="15">
    <source>
        <dbReference type="PROSITE" id="PS50011"/>
    </source>
</evidence>
<keyword evidence="6" id="KW-1133">Transmembrane helix</keyword>
<evidence type="ECO:0000256" key="2">
    <source>
        <dbReference type="ARBA" id="ARBA00012202"/>
    </source>
</evidence>
<dbReference type="GO" id="GO:0004383">
    <property type="term" value="F:guanylate cyclase activity"/>
    <property type="evidence" value="ECO:0007669"/>
    <property type="project" value="UniProtKB-EC"/>
</dbReference>
<dbReference type="FunFam" id="3.30.70.1230:FF:000004">
    <property type="entry name" value="Guanylate cyclase"/>
    <property type="match status" value="1"/>
</dbReference>
<evidence type="ECO:0000256" key="7">
    <source>
        <dbReference type="ARBA" id="ARBA00023134"/>
    </source>
</evidence>
<keyword evidence="9" id="KW-0675">Receptor</keyword>
<keyword evidence="11 13" id="KW-0456">Lyase</keyword>
<dbReference type="PANTHER" id="PTHR11920">
    <property type="entry name" value="GUANYLYL CYCLASE"/>
    <property type="match status" value="1"/>
</dbReference>
<reference evidence="19" key="1">
    <citation type="submission" date="2012-12" db="EMBL/GenBank/DDBJ databases">
        <authorList>
            <person name="Hellsten U."/>
            <person name="Grimwood J."/>
            <person name="Chapman J.A."/>
            <person name="Shapiro H."/>
            <person name="Aerts A."/>
            <person name="Otillar R.P."/>
            <person name="Terry A.Y."/>
            <person name="Boore J.L."/>
            <person name="Simakov O."/>
            <person name="Marletaz F."/>
            <person name="Cho S.-J."/>
            <person name="Edsinger-Gonzales E."/>
            <person name="Havlak P."/>
            <person name="Kuo D.-H."/>
            <person name="Larsson T."/>
            <person name="Lv J."/>
            <person name="Arendt D."/>
            <person name="Savage R."/>
            <person name="Osoegawa K."/>
            <person name="de Jong P."/>
            <person name="Lindberg D.R."/>
            <person name="Seaver E.C."/>
            <person name="Weisblat D.A."/>
            <person name="Putnam N.H."/>
            <person name="Grigoriev I.V."/>
            <person name="Rokhsar D.S."/>
        </authorList>
    </citation>
    <scope>NUCLEOTIDE SEQUENCE</scope>
    <source>
        <strain evidence="19">I ESC-2004</strain>
    </source>
</reference>
<dbReference type="GO" id="GO:0004016">
    <property type="term" value="F:adenylate cyclase activity"/>
    <property type="evidence" value="ECO:0007669"/>
    <property type="project" value="TreeGrafter"/>
</dbReference>
<dbReference type="Gene3D" id="3.30.70.1230">
    <property type="entry name" value="Nucleotide cyclase"/>
    <property type="match status" value="1"/>
</dbReference>
<dbReference type="GO" id="GO:0005525">
    <property type="term" value="F:GTP binding"/>
    <property type="evidence" value="ECO:0007669"/>
    <property type="project" value="UniProtKB-KW"/>
</dbReference>
<comment type="similarity">
    <text evidence="13">Belongs to the adenylyl cyclase class-4/guanylyl cyclase family.</text>
</comment>
<dbReference type="GO" id="GO:0035556">
    <property type="term" value="P:intracellular signal transduction"/>
    <property type="evidence" value="ECO:0007669"/>
    <property type="project" value="InterPro"/>
</dbReference>
<keyword evidence="12 14" id="KW-0141">cGMP biosynthesis</keyword>
<dbReference type="EMBL" id="AMQN01004791">
    <property type="status" value="NOT_ANNOTATED_CDS"/>
    <property type="molecule type" value="Genomic_DNA"/>
</dbReference>
<evidence type="ECO:0000256" key="13">
    <source>
        <dbReference type="RuleBase" id="RU000405"/>
    </source>
</evidence>
<evidence type="ECO:0000313" key="19">
    <source>
        <dbReference type="Proteomes" id="UP000014760"/>
    </source>
</evidence>
<evidence type="ECO:0000256" key="10">
    <source>
        <dbReference type="ARBA" id="ARBA00023180"/>
    </source>
</evidence>
<dbReference type="Pfam" id="PF07714">
    <property type="entry name" value="PK_Tyr_Ser-Thr"/>
    <property type="match status" value="1"/>
</dbReference>
<dbReference type="PANTHER" id="PTHR11920:SF501">
    <property type="entry name" value="GUANYLATE CYCLASE 32E"/>
    <property type="match status" value="1"/>
</dbReference>
<dbReference type="GO" id="GO:0007168">
    <property type="term" value="P:receptor guanylyl cyclase signaling pathway"/>
    <property type="evidence" value="ECO:0007669"/>
    <property type="project" value="TreeGrafter"/>
</dbReference>
<dbReference type="CDD" id="cd07302">
    <property type="entry name" value="CHD"/>
    <property type="match status" value="1"/>
</dbReference>
<dbReference type="OMA" id="WHEIFIN"/>
<dbReference type="Proteomes" id="UP000014760">
    <property type="component" value="Unassembled WGS sequence"/>
</dbReference>
<evidence type="ECO:0000313" key="18">
    <source>
        <dbReference type="EnsemblMetazoa" id="CapteP158426"/>
    </source>
</evidence>
<evidence type="ECO:0000256" key="11">
    <source>
        <dbReference type="ARBA" id="ARBA00023239"/>
    </source>
</evidence>
<dbReference type="Gene3D" id="1.10.510.10">
    <property type="entry name" value="Transferase(Phosphotransferase) domain 1"/>
    <property type="match status" value="1"/>
</dbReference>
<keyword evidence="8" id="KW-0472">Membrane</keyword>
<evidence type="ECO:0000256" key="9">
    <source>
        <dbReference type="ARBA" id="ARBA00023170"/>
    </source>
</evidence>
<evidence type="ECO:0000256" key="14">
    <source>
        <dbReference type="RuleBase" id="RU003431"/>
    </source>
</evidence>
<evidence type="ECO:0000256" key="12">
    <source>
        <dbReference type="ARBA" id="ARBA00023293"/>
    </source>
</evidence>
<dbReference type="SUPFAM" id="SSF55073">
    <property type="entry name" value="Nucleotide cyclase"/>
    <property type="match status" value="1"/>
</dbReference>
<dbReference type="GO" id="GO:0005524">
    <property type="term" value="F:ATP binding"/>
    <property type="evidence" value="ECO:0007669"/>
    <property type="project" value="InterPro"/>
</dbReference>